<organism evidence="4 5">
    <name type="scientific">Dichanthelium oligosanthes</name>
    <dbReference type="NCBI Taxonomy" id="888268"/>
    <lineage>
        <taxon>Eukaryota</taxon>
        <taxon>Viridiplantae</taxon>
        <taxon>Streptophyta</taxon>
        <taxon>Embryophyta</taxon>
        <taxon>Tracheophyta</taxon>
        <taxon>Spermatophyta</taxon>
        <taxon>Magnoliopsida</taxon>
        <taxon>Liliopsida</taxon>
        <taxon>Poales</taxon>
        <taxon>Poaceae</taxon>
        <taxon>PACMAD clade</taxon>
        <taxon>Panicoideae</taxon>
        <taxon>Panicodae</taxon>
        <taxon>Paniceae</taxon>
        <taxon>Dichantheliinae</taxon>
        <taxon>Dichanthelium</taxon>
    </lineage>
</organism>
<name>A0A1E5V3S6_9POAL</name>
<protein>
    <recommendedName>
        <fullName evidence="6">PHD-type domain-containing protein</fullName>
    </recommendedName>
</protein>
<keyword evidence="2" id="KW-0862">Zinc</keyword>
<dbReference type="STRING" id="888268.A0A1E5V3S6"/>
<feature type="region of interest" description="Disordered" evidence="3">
    <location>
        <begin position="19"/>
        <end position="43"/>
    </location>
</feature>
<reference evidence="4 5" key="1">
    <citation type="submission" date="2016-09" db="EMBL/GenBank/DDBJ databases">
        <title>The draft genome of Dichanthelium oligosanthes: A C3 panicoid grass species.</title>
        <authorList>
            <person name="Studer A.J."/>
            <person name="Schnable J.C."/>
            <person name="Brutnell T.P."/>
        </authorList>
    </citation>
    <scope>NUCLEOTIDE SEQUENCE [LARGE SCALE GENOMIC DNA]</scope>
    <source>
        <strain evidence="5">cv. Kellogg 1175</strain>
        <tissue evidence="4">Leaf</tissue>
    </source>
</reference>
<accession>A0A1E5V3S6</accession>
<dbReference type="OrthoDB" id="730111at2759"/>
<dbReference type="PANTHER" id="PTHR38530">
    <property type="entry name" value="OS06G0468300 PROTEIN"/>
    <property type="match status" value="1"/>
</dbReference>
<dbReference type="GO" id="GO:0008270">
    <property type="term" value="F:zinc ion binding"/>
    <property type="evidence" value="ECO:0007669"/>
    <property type="project" value="UniProtKB-KW"/>
</dbReference>
<dbReference type="SUPFAM" id="SSF57903">
    <property type="entry name" value="FYVE/PHD zinc finger"/>
    <property type="match status" value="1"/>
</dbReference>
<keyword evidence="1" id="KW-0863">Zinc-finger</keyword>
<dbReference type="Proteomes" id="UP000095767">
    <property type="component" value="Unassembled WGS sequence"/>
</dbReference>
<evidence type="ECO:0000313" key="4">
    <source>
        <dbReference type="EMBL" id="OEL19809.1"/>
    </source>
</evidence>
<feature type="compositionally biased region" description="Basic residues" evidence="3">
    <location>
        <begin position="23"/>
        <end position="33"/>
    </location>
</feature>
<dbReference type="AlphaFoldDB" id="A0A1E5V3S6"/>
<gene>
    <name evidence="4" type="ORF">BAE44_0019173</name>
</gene>
<evidence type="ECO:0000256" key="2">
    <source>
        <dbReference type="ARBA" id="ARBA00022833"/>
    </source>
</evidence>
<dbReference type="EMBL" id="LWDX02052521">
    <property type="protein sequence ID" value="OEL19809.1"/>
    <property type="molecule type" value="Genomic_DNA"/>
</dbReference>
<comment type="caution">
    <text evidence="4">The sequence shown here is derived from an EMBL/GenBank/DDBJ whole genome shotgun (WGS) entry which is preliminary data.</text>
</comment>
<keyword evidence="5" id="KW-1185">Reference proteome</keyword>
<sequence length="394" mass="42662">MVQDAPNALASIADHRAPPSRLLSKHRPRRRAAVSRPPLPPPAPARVLPDLALCHCCGVRFPTPQPGPKRRPVRPLSSLWRIVLLCAECLSLVRSAAVCSYCLSLDNLPAEDSAVSCRRCKRCVHQSCIPAEHRTALIQPVDVDDFLCVDCYPTVRPKIGNFNLGLNLEAYPRDPTSMARGDALRKAVEVKSPSKRGKEAVGTGGFRRQGSGDPVLLDEELALQLHLAMNGSQRISGNLSSGASVGEGKNGVVAGRDNLFSGASLEPGEGKNGVVAGRDGNGSQEICITNRMSQLDDEEEPGCNRFLKSFRRSDSLVTVVLALECVKGKHAEESLKAKRKGPPVTLQQYDLVNRYKKKYSKRGSIKQAKVEYIASRTMCDGKDIDGDDGVAPVK</sequence>
<evidence type="ECO:0000256" key="1">
    <source>
        <dbReference type="ARBA" id="ARBA00022771"/>
    </source>
</evidence>
<dbReference type="InterPro" id="IPR011011">
    <property type="entry name" value="Znf_FYVE_PHD"/>
</dbReference>
<evidence type="ECO:0000256" key="3">
    <source>
        <dbReference type="SAM" id="MobiDB-lite"/>
    </source>
</evidence>
<evidence type="ECO:0000313" key="5">
    <source>
        <dbReference type="Proteomes" id="UP000095767"/>
    </source>
</evidence>
<keyword evidence="1" id="KW-0479">Metal-binding</keyword>
<proteinExistence type="predicted"/>
<evidence type="ECO:0008006" key="6">
    <source>
        <dbReference type="Google" id="ProtNLM"/>
    </source>
</evidence>